<dbReference type="KEGG" id="bxb:DR64_8154"/>
<organism evidence="9 10">
    <name type="scientific">Paraburkholderia xenovorans (strain LB400)</name>
    <dbReference type="NCBI Taxonomy" id="266265"/>
    <lineage>
        <taxon>Bacteria</taxon>
        <taxon>Pseudomonadati</taxon>
        <taxon>Pseudomonadota</taxon>
        <taxon>Betaproteobacteria</taxon>
        <taxon>Burkholderiales</taxon>
        <taxon>Burkholderiaceae</taxon>
        <taxon>Paraburkholderia</taxon>
    </lineage>
</organism>
<evidence type="ECO:0000313" key="10">
    <source>
        <dbReference type="Proteomes" id="UP000001817"/>
    </source>
</evidence>
<dbReference type="InterPro" id="IPR036250">
    <property type="entry name" value="AcylCo_DH-like_C"/>
</dbReference>
<dbReference type="Pfam" id="PF02771">
    <property type="entry name" value="Acyl-CoA_dh_N"/>
    <property type="match status" value="1"/>
</dbReference>
<dbReference type="InterPro" id="IPR013786">
    <property type="entry name" value="AcylCoA_DH/ox_N"/>
</dbReference>
<name>Q13I87_PARXL</name>
<evidence type="ECO:0000259" key="7">
    <source>
        <dbReference type="Pfam" id="PF02770"/>
    </source>
</evidence>
<keyword evidence="10" id="KW-1185">Reference proteome</keyword>
<evidence type="ECO:0000256" key="4">
    <source>
        <dbReference type="ARBA" id="ARBA00022827"/>
    </source>
</evidence>
<dbReference type="FunFam" id="2.40.110.10:FF:000002">
    <property type="entry name" value="Acyl-CoA dehydrogenase fadE12"/>
    <property type="match status" value="1"/>
</dbReference>
<dbReference type="PROSITE" id="PS00073">
    <property type="entry name" value="ACYL_COA_DH_2"/>
    <property type="match status" value="1"/>
</dbReference>
<proteinExistence type="inferred from homology"/>
<dbReference type="GO" id="GO:0003995">
    <property type="term" value="F:acyl-CoA dehydrogenase activity"/>
    <property type="evidence" value="ECO:0007669"/>
    <property type="project" value="InterPro"/>
</dbReference>
<dbReference type="eggNOG" id="COG1960">
    <property type="taxonomic scope" value="Bacteria"/>
</dbReference>
<dbReference type="AlphaFoldDB" id="Q13I87"/>
<protein>
    <submittedName>
        <fullName evidence="9">Long-chain acyl-CoA dehydrogenase</fullName>
    </submittedName>
</protein>
<feature type="domain" description="Acyl-CoA dehydrogenase/oxidase C-terminal" evidence="6">
    <location>
        <begin position="230"/>
        <end position="378"/>
    </location>
</feature>
<accession>Q13I87</accession>
<evidence type="ECO:0000256" key="3">
    <source>
        <dbReference type="ARBA" id="ARBA00022630"/>
    </source>
</evidence>
<keyword evidence="4" id="KW-0274">FAD</keyword>
<evidence type="ECO:0000313" key="9">
    <source>
        <dbReference type="EMBL" id="ABE36202.1"/>
    </source>
</evidence>
<dbReference type="KEGG" id="bxe:Bxe_C0279"/>
<dbReference type="InterPro" id="IPR009100">
    <property type="entry name" value="AcylCoA_DH/oxidase_NM_dom_sf"/>
</dbReference>
<evidence type="ECO:0000259" key="8">
    <source>
        <dbReference type="Pfam" id="PF02771"/>
    </source>
</evidence>
<dbReference type="SUPFAM" id="SSF56645">
    <property type="entry name" value="Acyl-CoA dehydrogenase NM domain-like"/>
    <property type="match status" value="1"/>
</dbReference>
<keyword evidence="5" id="KW-0560">Oxidoreductase</keyword>
<keyword evidence="3" id="KW-0285">Flavoprotein</keyword>
<dbReference type="InterPro" id="IPR006089">
    <property type="entry name" value="Acyl-CoA_DH_CS"/>
</dbReference>
<dbReference type="EMBL" id="CP000272">
    <property type="protein sequence ID" value="ABE36202.1"/>
    <property type="molecule type" value="Genomic_DNA"/>
</dbReference>
<gene>
    <name evidence="9" type="ORF">Bxe_C0279</name>
</gene>
<dbReference type="Proteomes" id="UP000001817">
    <property type="component" value="Chromosome 3"/>
</dbReference>
<dbReference type="PROSITE" id="PS00072">
    <property type="entry name" value="ACYL_COA_DH_1"/>
    <property type="match status" value="1"/>
</dbReference>
<dbReference type="Pfam" id="PF00441">
    <property type="entry name" value="Acyl-CoA_dh_1"/>
    <property type="match status" value="1"/>
</dbReference>
<dbReference type="RefSeq" id="WP_011493462.1">
    <property type="nucleotide sequence ID" value="NC_007953.1"/>
</dbReference>
<dbReference type="PANTHER" id="PTHR43884:SF12">
    <property type="entry name" value="ISOVALERYL-COA DEHYDROGENASE, MITOCHONDRIAL-RELATED"/>
    <property type="match status" value="1"/>
</dbReference>
<evidence type="ECO:0000259" key="6">
    <source>
        <dbReference type="Pfam" id="PF00441"/>
    </source>
</evidence>
<dbReference type="PATRIC" id="fig|266265.5.peg.8059"/>
<feature type="domain" description="Acyl-CoA dehydrogenase/oxidase N-terminal" evidence="8">
    <location>
        <begin position="11"/>
        <end position="119"/>
    </location>
</feature>
<sequence length="380" mass="43178">MKRTCFDAGMEQFRDSARKFFAGEIAPHRERWREASVVDREAFRKAGEMGYLCMWIDECHGGLGLKDLRYEQILIEENIFHGDRGFFFWLHSRLVAPYLEHFGTDEQKQRYFPGIRSGEQILAIAMTEPDAGSDLAGMKTRAEETGDYWVLNGSKTYISNGLNADVVLVAARTHPTKAHGLTLFLVERGMEGFERGRNLRKMGLKSQDTAELFFHDVKIPKSHVLGQVHAGFQHLMRGLAEERLLAAIFNVASARLAMHLTCDFVRERKVFGKPLSSFQNTRFKLAALDTEIEVAQSWVDRLVAEHNADQLDAVDAARAKLFTSELNGRMVDEGVQQHGGAGYMDEYEICRLYQDERIHRILAGTSEIMKEIVARSILDT</sequence>
<evidence type="ECO:0000256" key="5">
    <source>
        <dbReference type="ARBA" id="ARBA00023002"/>
    </source>
</evidence>
<dbReference type="FunFam" id="1.20.140.10:FF:000001">
    <property type="entry name" value="Acyl-CoA dehydrogenase"/>
    <property type="match status" value="1"/>
</dbReference>
<comment type="cofactor">
    <cofactor evidence="1">
        <name>FAD</name>
        <dbReference type="ChEBI" id="CHEBI:57692"/>
    </cofactor>
</comment>
<dbReference type="InterPro" id="IPR009075">
    <property type="entry name" value="AcylCo_DH/oxidase_C"/>
</dbReference>
<dbReference type="PANTHER" id="PTHR43884">
    <property type="entry name" value="ACYL-COA DEHYDROGENASE"/>
    <property type="match status" value="1"/>
</dbReference>
<reference evidence="9 10" key="1">
    <citation type="journal article" date="2006" name="Proc. Natl. Acad. Sci. U.S.A.">
        <title>Burkholderia xenovorans LB400 harbors a multi-replicon, 9.73-Mbp genome shaped for versatility.</title>
        <authorList>
            <person name="Chain P.S."/>
            <person name="Denef V.J."/>
            <person name="Konstantinidis K.T."/>
            <person name="Vergez L.M."/>
            <person name="Agullo L."/>
            <person name="Reyes V.L."/>
            <person name="Hauser L."/>
            <person name="Cordova M."/>
            <person name="Gomez L."/>
            <person name="Gonzalez M."/>
            <person name="Land M."/>
            <person name="Lao V."/>
            <person name="Larimer F."/>
            <person name="LiPuma J.J."/>
            <person name="Mahenthiralingam E."/>
            <person name="Malfatti S.A."/>
            <person name="Marx C.J."/>
            <person name="Parnell J.J."/>
            <person name="Ramette A."/>
            <person name="Richardson P."/>
            <person name="Seeger M."/>
            <person name="Smith D."/>
            <person name="Spilker T."/>
            <person name="Sul W.J."/>
            <person name="Tsoi T.V."/>
            <person name="Ulrich L.E."/>
            <person name="Zhulin I.B."/>
            <person name="Tiedje J.M."/>
        </authorList>
    </citation>
    <scope>NUCLEOTIDE SEQUENCE [LARGE SCALE GENOMIC DNA]</scope>
    <source>
        <strain evidence="9 10">LB400</strain>
    </source>
</reference>
<dbReference type="Gene3D" id="2.40.110.10">
    <property type="entry name" value="Butyryl-CoA Dehydrogenase, subunit A, domain 2"/>
    <property type="match status" value="1"/>
</dbReference>
<dbReference type="OrthoDB" id="9770681at2"/>
<dbReference type="STRING" id="266265.Bxe_C0279"/>
<dbReference type="InterPro" id="IPR037069">
    <property type="entry name" value="AcylCoA_DH/ox_N_sf"/>
</dbReference>
<dbReference type="SUPFAM" id="SSF47203">
    <property type="entry name" value="Acyl-CoA dehydrogenase C-terminal domain-like"/>
    <property type="match status" value="1"/>
</dbReference>
<evidence type="ECO:0000256" key="1">
    <source>
        <dbReference type="ARBA" id="ARBA00001974"/>
    </source>
</evidence>
<dbReference type="Gene3D" id="1.20.140.10">
    <property type="entry name" value="Butyryl-CoA Dehydrogenase, subunit A, domain 3"/>
    <property type="match status" value="1"/>
</dbReference>
<dbReference type="Gene3D" id="1.10.540.10">
    <property type="entry name" value="Acyl-CoA dehydrogenase/oxidase, N-terminal domain"/>
    <property type="match status" value="1"/>
</dbReference>
<dbReference type="Pfam" id="PF02770">
    <property type="entry name" value="Acyl-CoA_dh_M"/>
    <property type="match status" value="1"/>
</dbReference>
<dbReference type="InterPro" id="IPR046373">
    <property type="entry name" value="Acyl-CoA_Oxase/DH_mid-dom_sf"/>
</dbReference>
<feature type="domain" description="Acyl-CoA oxidase/dehydrogenase middle" evidence="7">
    <location>
        <begin position="123"/>
        <end position="217"/>
    </location>
</feature>
<comment type="similarity">
    <text evidence="2">Belongs to the acyl-CoA dehydrogenase family.</text>
</comment>
<evidence type="ECO:0000256" key="2">
    <source>
        <dbReference type="ARBA" id="ARBA00009347"/>
    </source>
</evidence>
<dbReference type="GO" id="GO:0050660">
    <property type="term" value="F:flavin adenine dinucleotide binding"/>
    <property type="evidence" value="ECO:0007669"/>
    <property type="project" value="InterPro"/>
</dbReference>
<dbReference type="InterPro" id="IPR006091">
    <property type="entry name" value="Acyl-CoA_Oxase/DH_mid-dom"/>
</dbReference>